<evidence type="ECO:0000313" key="6">
    <source>
        <dbReference type="EMBL" id="UOP05539.2"/>
    </source>
</evidence>
<dbReference type="InterPro" id="IPR012332">
    <property type="entry name" value="Autotransporter_pectin_lyase_C"/>
</dbReference>
<protein>
    <submittedName>
        <fullName evidence="6">Autotransporter outer membrane beta-barrel domain-containing protein</fullName>
    </submittedName>
</protein>
<evidence type="ECO:0000256" key="3">
    <source>
        <dbReference type="ARBA" id="ARBA00022729"/>
    </source>
</evidence>
<dbReference type="NCBIfam" id="TIGR01414">
    <property type="entry name" value="autotrans_barl"/>
    <property type="match status" value="1"/>
</dbReference>
<dbReference type="Pfam" id="PF03212">
    <property type="entry name" value="Pertactin"/>
    <property type="match status" value="1"/>
</dbReference>
<feature type="signal peptide" evidence="4">
    <location>
        <begin position="1"/>
        <end position="27"/>
    </location>
</feature>
<dbReference type="RefSeq" id="WP_169718759.1">
    <property type="nucleotide sequence ID" value="NZ_CP091521.1"/>
</dbReference>
<reference evidence="6" key="1">
    <citation type="journal article" date="2022" name="Res Sq">
        <title>Evolution of multicellular longitudinally dividing oral cavity symbionts (Neisseriaceae).</title>
        <authorList>
            <person name="Nyongesa S."/>
            <person name="Weber P."/>
            <person name="Bernet E."/>
            <person name="Pullido F."/>
            <person name="Nieckarz M."/>
            <person name="Delaby M."/>
            <person name="Nieves C."/>
            <person name="Viehboeck T."/>
            <person name="Krause N."/>
            <person name="Rivera-Millot A."/>
            <person name="Nakamura A."/>
            <person name="Vischer N."/>
            <person name="VanNieuwenhze M."/>
            <person name="Brun Y."/>
            <person name="Cava F."/>
            <person name="Bulgheresi S."/>
            <person name="Veyrier F."/>
        </authorList>
    </citation>
    <scope>NUCLEOTIDE SEQUENCE</scope>
    <source>
        <strain evidence="6">17694</strain>
    </source>
</reference>
<keyword evidence="3 4" id="KW-0732">Signal</keyword>
<dbReference type="KEGG" id="ckh:LVJ77_05320"/>
<comment type="subcellular location">
    <subcellularLocation>
        <location evidence="1">Secreted</location>
    </subcellularLocation>
</comment>
<dbReference type="InterPro" id="IPR004899">
    <property type="entry name" value="Pertactin_central"/>
</dbReference>
<dbReference type="InterPro" id="IPR011050">
    <property type="entry name" value="Pectin_lyase_fold/virulence"/>
</dbReference>
<dbReference type="InterPro" id="IPR036709">
    <property type="entry name" value="Autotransporte_beta_dom_sf"/>
</dbReference>
<dbReference type="EMBL" id="CP091521">
    <property type="protein sequence ID" value="UOP05539.2"/>
    <property type="molecule type" value="Genomic_DNA"/>
</dbReference>
<accession>A0A8T9MWB2</accession>
<reference evidence="6" key="2">
    <citation type="submission" date="2024-09" db="EMBL/GenBank/DDBJ databases">
        <authorList>
            <person name="Veyrier F.J."/>
        </authorList>
    </citation>
    <scope>NUCLEOTIDE SEQUENCE</scope>
    <source>
        <strain evidence="6">17694</strain>
    </source>
</reference>
<evidence type="ECO:0000256" key="2">
    <source>
        <dbReference type="ARBA" id="ARBA00022525"/>
    </source>
</evidence>
<evidence type="ECO:0000313" key="7">
    <source>
        <dbReference type="Proteomes" id="UP000831534"/>
    </source>
</evidence>
<evidence type="ECO:0000259" key="5">
    <source>
        <dbReference type="PROSITE" id="PS51208"/>
    </source>
</evidence>
<dbReference type="InterPro" id="IPR050909">
    <property type="entry name" value="Bact_Autotransporter_VF"/>
</dbReference>
<dbReference type="SUPFAM" id="SSF51126">
    <property type="entry name" value="Pectin lyase-like"/>
    <property type="match status" value="1"/>
</dbReference>
<dbReference type="PANTHER" id="PTHR12338:SF8">
    <property type="entry name" value="HEME_HEMOPEXIN-BINDING PROTEIN"/>
    <property type="match status" value="1"/>
</dbReference>
<keyword evidence="2" id="KW-0964">Secreted</keyword>
<dbReference type="InterPro" id="IPR005546">
    <property type="entry name" value="Autotransporte_beta"/>
</dbReference>
<dbReference type="CDD" id="cd01343">
    <property type="entry name" value="PL1_Passenger_AT"/>
    <property type="match status" value="1"/>
</dbReference>
<dbReference type="AlphaFoldDB" id="A0A8T9MWB2"/>
<organism evidence="6 7">
    <name type="scientific">Conchiformibius kuhniae</name>
    <dbReference type="NCBI Taxonomy" id="211502"/>
    <lineage>
        <taxon>Bacteria</taxon>
        <taxon>Pseudomonadati</taxon>
        <taxon>Pseudomonadota</taxon>
        <taxon>Betaproteobacteria</taxon>
        <taxon>Neisseriales</taxon>
        <taxon>Neisseriaceae</taxon>
        <taxon>Conchiformibius</taxon>
    </lineage>
</organism>
<feature type="chain" id="PRO_5044891895" evidence="4">
    <location>
        <begin position="28"/>
        <end position="844"/>
    </location>
</feature>
<dbReference type="Proteomes" id="UP000831534">
    <property type="component" value="Chromosome"/>
</dbReference>
<dbReference type="GO" id="GO:0005576">
    <property type="term" value="C:extracellular region"/>
    <property type="evidence" value="ECO:0007669"/>
    <property type="project" value="UniProtKB-SubCell"/>
</dbReference>
<proteinExistence type="predicted"/>
<dbReference type="Gene3D" id="2.160.20.20">
    <property type="match status" value="1"/>
</dbReference>
<dbReference type="Pfam" id="PF03797">
    <property type="entry name" value="Autotransporter"/>
    <property type="match status" value="1"/>
</dbReference>
<sequence length="844" mass="91426">MTHSFPLTPRPMALAVAAAFALPQAHALETVCEHENGCEYTYHSNADREWHVRTPAASGTLNPPAGEKLHIRLKAQDYQNVPATGTGIQTTADGKDYALTNPKRLIAVQDWHRDAPSAAELTVPTGSKLTLARAEEDSSAVHVGNAHATLEQGVRISLNPGYGEANRLSHPHGDTWDTGTAIRATNGAQVRTSADIDLHGTGASGLHADDLNTRIEAADHQINLHAPVNIALSAADGGKIHARRVHIRGNGDAQLGLHTVNDGDFGETAVQHTEIRLDDSSVKLPGKTTAVIMAHGGKSILNNSSTEAEAGIVQIAFPDDTNNQDTVIDLHNSTLHGRRSLLAVNPPAWMDVAREPVPDQANRFHTVINAANSTLHGDIRTDRHLRRDNQAFGTYTLNLRDNSTWTLNGDSTLDTLNVQDSTVAFAEDGGFKTLEVSGELSGNATFRLNTDLANAQGDKLLVHGKASGQHTLHIRNTPAEPAHTDGKLTVVQTGGSDADTFRLHGETVSAGKYLYELQQENGKDWVLAHHGETAAPPAGKPLPAPSAITTPHKVLGVYADSRIAHAQTASQVLTRQNESLNLRLAELHNPHHLNGLWVLSDHSTARRPRQHIDGNTKGITSGNRTHTNGFQIGYDHVFASGAYVGALAGRSVSAADYRRQGFPDSRVSTNTFGAYGGFTRNGWFGDVLLRHNRHHSRHPEEHNRWHGNSLMLQTGMQFDAGYGWRVVPQAALTLARMSRSPHTKVAVLAQTRIGAELRGDFLVSERVRVMPFAGLYHLGDHRPAAAKLDNEYLQAPKAGSRAALHGGASVAFDRNNHFDFAVRSEHGDYLRRAATVSLGYRYLW</sequence>
<dbReference type="Gene3D" id="2.40.128.130">
    <property type="entry name" value="Autotransporter beta-domain"/>
    <property type="match status" value="1"/>
</dbReference>
<keyword evidence="7" id="KW-1185">Reference proteome</keyword>
<dbReference type="SUPFAM" id="SSF103515">
    <property type="entry name" value="Autotransporter"/>
    <property type="match status" value="1"/>
</dbReference>
<gene>
    <name evidence="6" type="ORF">LVJ77_05320</name>
</gene>
<feature type="domain" description="Autotransporter" evidence="5">
    <location>
        <begin position="589"/>
        <end position="844"/>
    </location>
</feature>
<dbReference type="GO" id="GO:0019867">
    <property type="term" value="C:outer membrane"/>
    <property type="evidence" value="ECO:0007669"/>
    <property type="project" value="InterPro"/>
</dbReference>
<dbReference type="SMART" id="SM00869">
    <property type="entry name" value="Autotransporter"/>
    <property type="match status" value="1"/>
</dbReference>
<dbReference type="PROSITE" id="PS51208">
    <property type="entry name" value="AUTOTRANSPORTER"/>
    <property type="match status" value="1"/>
</dbReference>
<name>A0A8T9MWB2_9NEIS</name>
<evidence type="ECO:0000256" key="1">
    <source>
        <dbReference type="ARBA" id="ARBA00004613"/>
    </source>
</evidence>
<dbReference type="InterPro" id="IPR006315">
    <property type="entry name" value="OM_autotransptr_brl_dom"/>
</dbReference>
<dbReference type="PANTHER" id="PTHR12338">
    <property type="entry name" value="AUTOTRANSPORTER"/>
    <property type="match status" value="1"/>
</dbReference>
<evidence type="ECO:0000256" key="4">
    <source>
        <dbReference type="SAM" id="SignalP"/>
    </source>
</evidence>